<evidence type="ECO:0000313" key="2">
    <source>
        <dbReference type="EMBL" id="MEX0408386.1"/>
    </source>
</evidence>
<evidence type="ECO:0008006" key="4">
    <source>
        <dbReference type="Google" id="ProtNLM"/>
    </source>
</evidence>
<proteinExistence type="predicted"/>
<evidence type="ECO:0000313" key="3">
    <source>
        <dbReference type="Proteomes" id="UP001556692"/>
    </source>
</evidence>
<name>A0ABV3SNN0_9HYPH</name>
<sequence>MLEQIFALIVSFAGLADRAATLPLCLQLPGLAFLVQAEAVARCFVVGLPSGAPAALAISQSSDRATRLAADFRALALILRTMLARARRRARHSIREDRPSMRSLGSAGTKTRKVTAPAAPDTS</sequence>
<protein>
    <recommendedName>
        <fullName evidence="4">Secreted protein</fullName>
    </recommendedName>
</protein>
<comment type="caution">
    <text evidence="2">The sequence shown here is derived from an EMBL/GenBank/DDBJ whole genome shotgun (WGS) entry which is preliminary data.</text>
</comment>
<dbReference type="EMBL" id="JBDPGJ010000005">
    <property type="protein sequence ID" value="MEX0408386.1"/>
    <property type="molecule type" value="Genomic_DNA"/>
</dbReference>
<dbReference type="Proteomes" id="UP001556692">
    <property type="component" value="Unassembled WGS sequence"/>
</dbReference>
<dbReference type="RefSeq" id="WP_367956253.1">
    <property type="nucleotide sequence ID" value="NZ_JBDPGJ010000005.1"/>
</dbReference>
<evidence type="ECO:0000256" key="1">
    <source>
        <dbReference type="SAM" id="MobiDB-lite"/>
    </source>
</evidence>
<feature type="region of interest" description="Disordered" evidence="1">
    <location>
        <begin position="89"/>
        <end position="123"/>
    </location>
</feature>
<organism evidence="2 3">
    <name type="scientific">Aquibium pacificus</name>
    <dbReference type="NCBI Taxonomy" id="3153579"/>
    <lineage>
        <taxon>Bacteria</taxon>
        <taxon>Pseudomonadati</taxon>
        <taxon>Pseudomonadota</taxon>
        <taxon>Alphaproteobacteria</taxon>
        <taxon>Hyphomicrobiales</taxon>
        <taxon>Phyllobacteriaceae</taxon>
        <taxon>Aquibium</taxon>
    </lineage>
</organism>
<gene>
    <name evidence="2" type="ORF">ABGN05_22250</name>
</gene>
<reference evidence="2 3" key="1">
    <citation type="submission" date="2024-05" db="EMBL/GenBank/DDBJ databases">
        <authorList>
            <person name="Jiang F."/>
        </authorList>
    </citation>
    <scope>NUCLEOTIDE SEQUENCE [LARGE SCALE GENOMIC DNA]</scope>
    <source>
        <strain evidence="2 3">LZ166</strain>
    </source>
</reference>
<keyword evidence="3" id="KW-1185">Reference proteome</keyword>
<accession>A0ABV3SNN0</accession>